<keyword evidence="2" id="KW-1185">Reference proteome</keyword>
<dbReference type="OrthoDB" id="1092914at2"/>
<dbReference type="PROSITE" id="PS51257">
    <property type="entry name" value="PROKAR_LIPOPROTEIN"/>
    <property type="match status" value="1"/>
</dbReference>
<organism evidence="1 2">
    <name type="scientific">Pedobacter miscanthi</name>
    <dbReference type="NCBI Taxonomy" id="2259170"/>
    <lineage>
        <taxon>Bacteria</taxon>
        <taxon>Pseudomonadati</taxon>
        <taxon>Bacteroidota</taxon>
        <taxon>Sphingobacteriia</taxon>
        <taxon>Sphingobacteriales</taxon>
        <taxon>Sphingobacteriaceae</taxon>
        <taxon>Pedobacter</taxon>
    </lineage>
</organism>
<sequence>MKRLIYFLAMVLVAVTVISCSKTQGLLYSDIARVQLNDTTTVSSTFVYKAPTITRDTVYIQVNTIGEMSNVDRAVKFVQVSNKADLFPAVSGQHFVPFDDPSLKNLMVIKANTVKAKIPVVLLRDASLKTNTYRLRFQLAANDQFALGEVQSRGTSILFSDRLERFYSWRFDNGTAPAFYTLGKYSTRKHQFMIDVLHEQIDEAWYQTAVTIGALQNYNNVLKTALANFNNDPVNIASGKTPLRETDELGSLPITFP</sequence>
<dbReference type="Proteomes" id="UP000252081">
    <property type="component" value="Unassembled WGS sequence"/>
</dbReference>
<comment type="caution">
    <text evidence="1">The sequence shown here is derived from an EMBL/GenBank/DDBJ whole genome shotgun (WGS) entry which is preliminary data.</text>
</comment>
<gene>
    <name evidence="1" type="ORF">DRW42_16090</name>
</gene>
<reference evidence="1 2" key="1">
    <citation type="submission" date="2018-07" db="EMBL/GenBank/DDBJ databases">
        <title>A draft genome of a endophytic bacteria, a new species of Pedobacter.</title>
        <authorList>
            <person name="Zhang Z.D."/>
            <person name="Chen Z.J."/>
        </authorList>
    </citation>
    <scope>NUCLEOTIDE SEQUENCE [LARGE SCALE GENOMIC DNA]</scope>
    <source>
        <strain evidence="1 2">RS10</strain>
    </source>
</reference>
<name>A0A366KV48_9SPHI</name>
<accession>A0A366KV48</accession>
<evidence type="ECO:0000313" key="2">
    <source>
        <dbReference type="Proteomes" id="UP000252081"/>
    </source>
</evidence>
<dbReference type="EMBL" id="QNQU01000013">
    <property type="protein sequence ID" value="RBQ05506.1"/>
    <property type="molecule type" value="Genomic_DNA"/>
</dbReference>
<proteinExistence type="predicted"/>
<dbReference type="InterPro" id="IPR032299">
    <property type="entry name" value="DUF4843"/>
</dbReference>
<dbReference type="AlphaFoldDB" id="A0A366KV48"/>
<evidence type="ECO:0000313" key="1">
    <source>
        <dbReference type="EMBL" id="RBQ05506.1"/>
    </source>
</evidence>
<protein>
    <submittedName>
        <fullName evidence="1">DUF4843 domain-containing protein</fullName>
    </submittedName>
</protein>
<dbReference type="RefSeq" id="WP_113949857.1">
    <property type="nucleotide sequence ID" value="NZ_QNQU01000013.1"/>
</dbReference>
<dbReference type="Pfam" id="PF16132">
    <property type="entry name" value="DUF4843"/>
    <property type="match status" value="1"/>
</dbReference>